<evidence type="ECO:0000256" key="27">
    <source>
        <dbReference type="ARBA" id="ARBA00051243"/>
    </source>
</evidence>
<keyword evidence="9 33" id="KW-0812">Transmembrane</keyword>
<dbReference type="GO" id="GO:0043235">
    <property type="term" value="C:receptor complex"/>
    <property type="evidence" value="ECO:0007669"/>
    <property type="project" value="TreeGrafter"/>
</dbReference>
<feature type="region of interest" description="Disordered" evidence="32">
    <location>
        <begin position="1016"/>
        <end position="1049"/>
    </location>
</feature>
<dbReference type="Pfam" id="PF01030">
    <property type="entry name" value="Recep_L_domain"/>
    <property type="match status" value="2"/>
</dbReference>
<dbReference type="RefSeq" id="XP_028823139.1">
    <property type="nucleotide sequence ID" value="XM_028967306.1"/>
</dbReference>
<dbReference type="InterPro" id="IPR006211">
    <property type="entry name" value="Furin-like_Cys-rich_dom"/>
</dbReference>
<comment type="similarity">
    <text evidence="28">Belongs to the protein kinase superfamily. Tyr protein kinase family. EGF receptor subfamily.</text>
</comment>
<comment type="function">
    <text evidence="26">In the nucleus is involved in transcriptional regulation. Associates with the 5'-TCAAATTC-3' sequence in the PTGS2/COX-2 promoter and activates its transcription. Implicated in transcriptional activation of CDKN1A; the function involves STAT3 and SRC. Involved in the transcription of rRNA genes by RNA Pol I and enhances protein synthesis and cell growth.</text>
</comment>
<evidence type="ECO:0000256" key="26">
    <source>
        <dbReference type="ARBA" id="ARBA00037619"/>
    </source>
</evidence>
<dbReference type="CDD" id="cd12087">
    <property type="entry name" value="TM_EGFR-like"/>
    <property type="match status" value="1"/>
</dbReference>
<keyword evidence="15 33" id="KW-1133">Transmembrane helix</keyword>
<evidence type="ECO:0000256" key="23">
    <source>
        <dbReference type="ARBA" id="ARBA00023180"/>
    </source>
</evidence>
<dbReference type="Gene3D" id="3.30.200.20">
    <property type="entry name" value="Phosphorylase Kinase, domain 1"/>
    <property type="match status" value="1"/>
</dbReference>
<evidence type="ECO:0000256" key="22">
    <source>
        <dbReference type="ARBA" id="ARBA00023170"/>
    </source>
</evidence>
<dbReference type="Pfam" id="PF07714">
    <property type="entry name" value="PK_Tyr_Ser-Thr"/>
    <property type="match status" value="1"/>
</dbReference>
<dbReference type="PROSITE" id="PS00107">
    <property type="entry name" value="PROTEIN_KINASE_ATP"/>
    <property type="match status" value="1"/>
</dbReference>
<dbReference type="InterPro" id="IPR009030">
    <property type="entry name" value="Growth_fac_rcpt_cys_sf"/>
</dbReference>
<dbReference type="PROSITE" id="PS50011">
    <property type="entry name" value="PROTEIN_KINASE_DOM"/>
    <property type="match status" value="1"/>
</dbReference>
<evidence type="ECO:0000256" key="19">
    <source>
        <dbReference type="ARBA" id="ARBA00023157"/>
    </source>
</evidence>
<dbReference type="InterPro" id="IPR032778">
    <property type="entry name" value="GF_recep_IV"/>
</dbReference>
<evidence type="ECO:0000256" key="15">
    <source>
        <dbReference type="ARBA" id="ARBA00022989"/>
    </source>
</evidence>
<dbReference type="GO" id="GO:0038127">
    <property type="term" value="P:ERBB signaling pathway"/>
    <property type="evidence" value="ECO:0007669"/>
    <property type="project" value="UniProtKB-ARBA"/>
</dbReference>
<keyword evidence="22 28" id="KW-0675">Receptor</keyword>
<keyword evidence="6" id="KW-0963">Cytoplasm</keyword>
<evidence type="ECO:0000256" key="8">
    <source>
        <dbReference type="ARBA" id="ARBA00022679"/>
    </source>
</evidence>
<evidence type="ECO:0000256" key="2">
    <source>
        <dbReference type="ARBA" id="ARBA00004199"/>
    </source>
</evidence>
<keyword evidence="16" id="KW-0805">Transcription regulation</keyword>
<dbReference type="InterPro" id="IPR016245">
    <property type="entry name" value="Tyr_kinase_EGF/ERB/XmrK_rcpt"/>
</dbReference>
<evidence type="ECO:0000256" key="24">
    <source>
        <dbReference type="ARBA" id="ARBA00023242"/>
    </source>
</evidence>
<evidence type="ECO:0000256" key="3">
    <source>
        <dbReference type="ARBA" id="ARBA00004412"/>
    </source>
</evidence>
<dbReference type="PRINTS" id="PR00109">
    <property type="entry name" value="TYRKINASE"/>
</dbReference>
<keyword evidence="8 28" id="KW-0808">Transferase</keyword>
<evidence type="ECO:0000256" key="1">
    <source>
        <dbReference type="ARBA" id="ARBA00004123"/>
    </source>
</evidence>
<evidence type="ECO:0000256" key="12">
    <source>
        <dbReference type="ARBA" id="ARBA00022753"/>
    </source>
</evidence>
<evidence type="ECO:0000256" key="7">
    <source>
        <dbReference type="ARBA" id="ARBA00022553"/>
    </source>
</evidence>
<dbReference type="SUPFAM" id="SSF52058">
    <property type="entry name" value="L domain-like"/>
    <property type="match status" value="2"/>
</dbReference>
<keyword evidence="12" id="KW-0967">Endosome</keyword>
<dbReference type="Gene3D" id="6.10.250.2930">
    <property type="match status" value="1"/>
</dbReference>
<evidence type="ECO:0000256" key="18">
    <source>
        <dbReference type="ARBA" id="ARBA00023137"/>
    </source>
</evidence>
<sequence length="1257" mass="138379">MDGIRSFVSLWLLVLGMSSRALGRVCLGTDMKLGLLSSQQNHYELLRLLYTDCRIVHGNLEITHLQGEQDLSFLKSIVEVQGYVLVYNVSARVIPLEKLHIIRGSQLYNSSYALTVLDNTASPAGPGLRELRLRKLTEILLGGVFFKGNPQMCFPNPVKINWDDTLDRQNVHRSARNLEAAPRACPACSGACKAGGCWGGTDQDCQILTHVPCAAGCARCKGTQTNDCCHAQCAAGCTGPKDTDCLACRHFNNDGTCIEGCPPASIYVSQTYESKPNPNKRLSFGATCVKNCPYNYLEMEMACTLVCPKPNQEVIITQEDGQDKQKCEKCEDCHEACYGIGVLQGVLAVNASNIHLFSGCKKIYGSLAFLSQSFQGDQGSNITGLQPSQLDVFKDLQEITGYLYIEDWPLKDLSPFENLKVIRGRMLYKGVISLGVQSLQIESLGLRSLQNVNGGIILLHGNPQLCYTDSVPWTSILHASQSLNLIRNGNQDPAVCEDEGRVCHPLCGEEGCWGPGPTQCVKCVKYQRGTECVEDCNVLQGMVREFADGTRCVPCHSECQPINGSASCDGPGAHQCRECTHYQDGDVCVDRCPSGAKEDQQTVWKYPNATRHCLPCHTNCTVSCSMDERGCPISKSGSGTTIAAAVGGILLLLIFVGGVAFYMHRQKHLKRKETMRNMLEHELVEPLTPSGATPNQAQMRILKETELKKLRVLGSGAFGTVYKGVWAPEGENVRIPVAIKVLRENTSPKANKEILDEAYVMAGVASPYVCRLLGICLTSTVQLVTQLMPYGCLLDFIRENQEHIGSSYLLSWCVQIAKGMSYLEDVRLVHRDLAARNVLVKNPHHVKITDFGLARLLDIDETEYHADGGKVPIKWMALESILHRKFTHQSDVWSYGVTVWELMTFGAKPYDFIPARDIPELLEEGERLPQPLICTRDLYEVMVKCWMIEPEERPKFRELVTEFSNMAKDPSHYVIIQNDDQMSPVDSQFFRTLMAEEGGNVKELLDAEEYLVPHPGFFRPQAEPSANGPSRHHSHRSTDQGLVELDGIPSGRSLYSSASTLPRSQYPTLPVGASQMNGTWGAVYPPLVRSVSHRSAGGQSDSVFLDSPEDGGPPSSPGRYCKDPTFPNGMDVNIGTFSHTLPRGTHRQPEYVNQDVHVERPSTLPRKRPEHRLQNGLVSGRSVENPEYLVPAGVPPPAFDNPYYLDLVAKAVSGTTAAAAGAGSPPFKPANGFLTPTAQNPEYLGLMDTWSGQKEQT</sequence>
<dbReference type="SUPFAM" id="SSF57184">
    <property type="entry name" value="Growth factor receptor domain"/>
    <property type="match status" value="2"/>
</dbReference>
<keyword evidence="23" id="KW-0325">Glycoprotein</keyword>
<organism evidence="36 37">
    <name type="scientific">Denticeps clupeoides</name>
    <name type="common">denticle herring</name>
    <dbReference type="NCBI Taxonomy" id="299321"/>
    <lineage>
        <taxon>Eukaryota</taxon>
        <taxon>Metazoa</taxon>
        <taxon>Chordata</taxon>
        <taxon>Craniata</taxon>
        <taxon>Vertebrata</taxon>
        <taxon>Euteleostomi</taxon>
        <taxon>Actinopterygii</taxon>
        <taxon>Neopterygii</taxon>
        <taxon>Teleostei</taxon>
        <taxon>Clupei</taxon>
        <taxon>Clupeiformes</taxon>
        <taxon>Denticipitoidei</taxon>
        <taxon>Denticipitidae</taxon>
        <taxon>Denticeps</taxon>
    </lineage>
</organism>
<keyword evidence="24" id="KW-0539">Nucleus</keyword>
<keyword evidence="5" id="KW-1003">Cell membrane</keyword>
<keyword evidence="37" id="KW-1185">Reference proteome</keyword>
<accession>A0AAY4AMY4</accession>
<evidence type="ECO:0000313" key="37">
    <source>
        <dbReference type="Proteomes" id="UP000694580"/>
    </source>
</evidence>
<dbReference type="InterPro" id="IPR000719">
    <property type="entry name" value="Prot_kinase_dom"/>
</dbReference>
<dbReference type="InterPro" id="IPR008266">
    <property type="entry name" value="Tyr_kinase_AS"/>
</dbReference>
<evidence type="ECO:0000256" key="4">
    <source>
        <dbReference type="ARBA" id="ARBA00004556"/>
    </source>
</evidence>
<dbReference type="AlphaFoldDB" id="A0AAY4AMY4"/>
<dbReference type="GO" id="GO:0005524">
    <property type="term" value="F:ATP binding"/>
    <property type="evidence" value="ECO:0007669"/>
    <property type="project" value="UniProtKB-UniRule"/>
</dbReference>
<dbReference type="PANTHER" id="PTHR24416:SF137">
    <property type="entry name" value="RECEPTOR TYROSINE-PROTEIN KINASE ERBB-2"/>
    <property type="match status" value="1"/>
</dbReference>
<dbReference type="GO" id="GO:0008284">
    <property type="term" value="P:positive regulation of cell population proliferation"/>
    <property type="evidence" value="ECO:0007669"/>
    <property type="project" value="TreeGrafter"/>
</dbReference>
<dbReference type="GO" id="GO:0043410">
    <property type="term" value="P:positive regulation of MAPK cascade"/>
    <property type="evidence" value="ECO:0007669"/>
    <property type="project" value="TreeGrafter"/>
</dbReference>
<dbReference type="Pfam" id="PF21314">
    <property type="entry name" value="TM_ErbB1"/>
    <property type="match status" value="1"/>
</dbReference>
<evidence type="ECO:0000256" key="5">
    <source>
        <dbReference type="ARBA" id="ARBA00022475"/>
    </source>
</evidence>
<keyword evidence="20" id="KW-0010">Activator</keyword>
<dbReference type="Proteomes" id="UP000694580">
    <property type="component" value="Chromosome 2"/>
</dbReference>
<dbReference type="GO" id="GO:0048471">
    <property type="term" value="C:perinuclear region of cytoplasm"/>
    <property type="evidence" value="ECO:0007669"/>
    <property type="project" value="UniProtKB-SubCell"/>
</dbReference>
<dbReference type="InterPro" id="IPR050122">
    <property type="entry name" value="RTK"/>
</dbReference>
<dbReference type="FunFam" id="2.10.220.10:FF:000009">
    <property type="entry name" value="Receptor protein-tyrosine kinase"/>
    <property type="match status" value="1"/>
</dbReference>
<keyword evidence="14 28" id="KW-0067">ATP-binding</keyword>
<feature type="signal peptide" evidence="34">
    <location>
        <begin position="1"/>
        <end position="23"/>
    </location>
</feature>
<dbReference type="InterPro" id="IPR006212">
    <property type="entry name" value="Furin_repeat"/>
</dbReference>
<dbReference type="SMART" id="SM00261">
    <property type="entry name" value="FU"/>
    <property type="match status" value="3"/>
</dbReference>
<name>A0AAY4AMY4_9TELE</name>
<feature type="domain" description="Protein kinase" evidence="35">
    <location>
        <begin position="707"/>
        <end position="975"/>
    </location>
</feature>
<reference evidence="36" key="3">
    <citation type="submission" date="2025-09" db="UniProtKB">
        <authorList>
            <consortium name="Ensembl"/>
        </authorList>
    </citation>
    <scope>IDENTIFICATION</scope>
</reference>
<evidence type="ECO:0000256" key="29">
    <source>
        <dbReference type="PIRSR" id="PIRSR000619-1"/>
    </source>
</evidence>
<dbReference type="Ensembl" id="ENSDCDT00010010699.1">
    <property type="protein sequence ID" value="ENSDCDP00010010204.1"/>
    <property type="gene ID" value="ENSDCDG00010004346.1"/>
</dbReference>
<feature type="chain" id="PRO_5044252825" description="Receptor protein-tyrosine kinase" evidence="34">
    <location>
        <begin position="24"/>
        <end position="1257"/>
    </location>
</feature>
<feature type="region of interest" description="Disordered" evidence="32">
    <location>
        <begin position="1092"/>
        <end position="1120"/>
    </location>
</feature>
<dbReference type="SMART" id="SM00219">
    <property type="entry name" value="TyrKc"/>
    <property type="match status" value="1"/>
</dbReference>
<evidence type="ECO:0000259" key="35">
    <source>
        <dbReference type="PROSITE" id="PS50011"/>
    </source>
</evidence>
<evidence type="ECO:0000256" key="17">
    <source>
        <dbReference type="ARBA" id="ARBA00023136"/>
    </source>
</evidence>
<dbReference type="GO" id="GO:0043066">
    <property type="term" value="P:negative regulation of apoptotic process"/>
    <property type="evidence" value="ECO:0007669"/>
    <property type="project" value="TreeGrafter"/>
</dbReference>
<feature type="transmembrane region" description="Helical" evidence="33">
    <location>
        <begin position="642"/>
        <end position="663"/>
    </location>
</feature>
<keyword evidence="13 28" id="KW-0418">Kinase</keyword>
<dbReference type="PROSITE" id="PS00109">
    <property type="entry name" value="PROTEIN_KINASE_TYR"/>
    <property type="match status" value="1"/>
</dbReference>
<keyword evidence="11 28" id="KW-0547">Nucleotide-binding</keyword>
<dbReference type="SUPFAM" id="SSF56112">
    <property type="entry name" value="Protein kinase-like (PK-like)"/>
    <property type="match status" value="1"/>
</dbReference>
<dbReference type="FunFam" id="1.10.510.10:FF:002828">
    <property type="entry name" value="Receptor tyrosine-protein kinase erbB-2"/>
    <property type="match status" value="1"/>
</dbReference>
<evidence type="ECO:0000256" key="20">
    <source>
        <dbReference type="ARBA" id="ARBA00023159"/>
    </source>
</evidence>
<dbReference type="Pfam" id="PF00757">
    <property type="entry name" value="Furin-like"/>
    <property type="match status" value="1"/>
</dbReference>
<keyword evidence="25" id="KW-0966">Cell projection</keyword>
<feature type="binding site" evidence="30">
    <location>
        <begin position="713"/>
        <end position="721"/>
    </location>
    <ligand>
        <name>ATP</name>
        <dbReference type="ChEBI" id="CHEBI:30616"/>
    </ligand>
</feature>
<dbReference type="InterPro" id="IPR001245">
    <property type="entry name" value="Ser-Thr/Tyr_kinase_cat_dom"/>
</dbReference>
<dbReference type="InterPro" id="IPR011009">
    <property type="entry name" value="Kinase-like_dom_sf"/>
</dbReference>
<evidence type="ECO:0000256" key="11">
    <source>
        <dbReference type="ARBA" id="ARBA00022741"/>
    </source>
</evidence>
<evidence type="ECO:0000256" key="33">
    <source>
        <dbReference type="SAM" id="Phobius"/>
    </source>
</evidence>
<evidence type="ECO:0000256" key="30">
    <source>
        <dbReference type="PIRSR" id="PIRSR000619-2"/>
    </source>
</evidence>
<protein>
    <recommendedName>
        <fullName evidence="28">Receptor protein-tyrosine kinase</fullName>
        <ecNumber evidence="28">2.7.10.1</ecNumber>
    </recommendedName>
</protein>
<keyword evidence="19" id="KW-1015">Disulfide bond</keyword>
<feature type="active site" description="Proton acceptor" evidence="29">
    <location>
        <position position="832"/>
    </location>
</feature>
<dbReference type="GO" id="GO:0009925">
    <property type="term" value="C:basal plasma membrane"/>
    <property type="evidence" value="ECO:0007669"/>
    <property type="project" value="TreeGrafter"/>
</dbReference>
<dbReference type="InterPro" id="IPR036941">
    <property type="entry name" value="Rcpt_L-dom_sf"/>
</dbReference>
<dbReference type="InterPro" id="IPR049328">
    <property type="entry name" value="TM_ErbB1"/>
</dbReference>
<dbReference type="EC" id="2.7.10.1" evidence="28"/>
<evidence type="ECO:0000256" key="6">
    <source>
        <dbReference type="ARBA" id="ARBA00022490"/>
    </source>
</evidence>
<dbReference type="Gene3D" id="2.10.220.10">
    <property type="entry name" value="Hormone Receptor, Insulin-like Growth Factor Receptor 1, Chain A, domain 2"/>
    <property type="match status" value="3"/>
</dbReference>
<proteinExistence type="inferred from homology"/>
<keyword evidence="18 28" id="KW-0829">Tyrosine-protein kinase</keyword>
<dbReference type="FunFam" id="3.30.200.20:FF:000184">
    <property type="entry name" value="Receptor protein-tyrosine kinase"/>
    <property type="match status" value="1"/>
</dbReference>
<dbReference type="Gene3D" id="3.80.20.20">
    <property type="entry name" value="Receptor L-domain"/>
    <property type="match status" value="2"/>
</dbReference>
<dbReference type="InterPro" id="IPR044912">
    <property type="entry name" value="Egfr_JX_dom"/>
</dbReference>
<dbReference type="InterPro" id="IPR000494">
    <property type="entry name" value="Rcpt_L-dom"/>
</dbReference>
<evidence type="ECO:0000256" key="25">
    <source>
        <dbReference type="ARBA" id="ARBA00023273"/>
    </source>
</evidence>
<dbReference type="Gene3D" id="1.10.510.10">
    <property type="entry name" value="Transferase(Phosphotransferase) domain 1"/>
    <property type="match status" value="1"/>
</dbReference>
<dbReference type="PIRSF" id="PIRSF000619">
    <property type="entry name" value="TyrPK_EGF-R"/>
    <property type="match status" value="1"/>
</dbReference>
<dbReference type="GO" id="GO:0030182">
    <property type="term" value="P:neuron differentiation"/>
    <property type="evidence" value="ECO:0007669"/>
    <property type="project" value="TreeGrafter"/>
</dbReference>
<evidence type="ECO:0000256" key="13">
    <source>
        <dbReference type="ARBA" id="ARBA00022777"/>
    </source>
</evidence>
<dbReference type="GO" id="GO:0032587">
    <property type="term" value="C:ruffle membrane"/>
    <property type="evidence" value="ECO:0007669"/>
    <property type="project" value="UniProtKB-SubCell"/>
</dbReference>
<evidence type="ECO:0000256" key="34">
    <source>
        <dbReference type="SAM" id="SignalP"/>
    </source>
</evidence>
<dbReference type="Pfam" id="PF14843">
    <property type="entry name" value="GF_recep_IV"/>
    <property type="match status" value="1"/>
</dbReference>
<keyword evidence="17 28" id="KW-0472">Membrane</keyword>
<dbReference type="GO" id="GO:0005634">
    <property type="term" value="C:nucleus"/>
    <property type="evidence" value="ECO:0007669"/>
    <property type="project" value="UniProtKB-SubCell"/>
</dbReference>
<evidence type="ECO:0000256" key="31">
    <source>
        <dbReference type="PROSITE-ProRule" id="PRU10141"/>
    </source>
</evidence>
<keyword evidence="7" id="KW-0597">Phosphoprotein</keyword>
<keyword evidence="21" id="KW-0804">Transcription</keyword>
<dbReference type="CDD" id="cd00064">
    <property type="entry name" value="FU"/>
    <property type="match status" value="3"/>
</dbReference>
<comment type="catalytic activity">
    <reaction evidence="27">
        <text>L-tyrosyl-[protein] + ATP = O-phospho-L-tyrosyl-[protein] + ADP + H(+)</text>
        <dbReference type="Rhea" id="RHEA:10596"/>
        <dbReference type="Rhea" id="RHEA-COMP:10136"/>
        <dbReference type="Rhea" id="RHEA-COMP:20101"/>
        <dbReference type="ChEBI" id="CHEBI:15378"/>
        <dbReference type="ChEBI" id="CHEBI:30616"/>
        <dbReference type="ChEBI" id="CHEBI:46858"/>
        <dbReference type="ChEBI" id="CHEBI:61978"/>
        <dbReference type="ChEBI" id="CHEBI:456216"/>
        <dbReference type="EC" id="2.7.10.1"/>
    </reaction>
</comment>
<dbReference type="GO" id="GO:0004714">
    <property type="term" value="F:transmembrane receptor protein tyrosine kinase activity"/>
    <property type="evidence" value="ECO:0007669"/>
    <property type="project" value="UniProtKB-EC"/>
</dbReference>
<evidence type="ECO:0000256" key="32">
    <source>
        <dbReference type="SAM" id="MobiDB-lite"/>
    </source>
</evidence>
<evidence type="ECO:0000256" key="9">
    <source>
        <dbReference type="ARBA" id="ARBA00022692"/>
    </source>
</evidence>
<dbReference type="FunFam" id="2.10.220.10:FF:000001">
    <property type="entry name" value="Receptor protein-tyrosine kinase"/>
    <property type="match status" value="1"/>
</dbReference>
<evidence type="ECO:0000256" key="28">
    <source>
        <dbReference type="PIRNR" id="PIRNR000619"/>
    </source>
</evidence>
<dbReference type="InterPro" id="IPR020635">
    <property type="entry name" value="Tyr_kinase_cat_dom"/>
</dbReference>
<evidence type="ECO:0000256" key="21">
    <source>
        <dbReference type="ARBA" id="ARBA00023163"/>
    </source>
</evidence>
<evidence type="ECO:0000256" key="10">
    <source>
        <dbReference type="ARBA" id="ARBA00022729"/>
    </source>
</evidence>
<dbReference type="GeneID" id="114779262"/>
<feature type="binding site" evidence="30 31">
    <location>
        <position position="740"/>
    </location>
    <ligand>
        <name>ATP</name>
        <dbReference type="ChEBI" id="CHEBI:30616"/>
    </ligand>
</feature>
<evidence type="ECO:0000256" key="16">
    <source>
        <dbReference type="ARBA" id="ARBA00023015"/>
    </source>
</evidence>
<dbReference type="GeneTree" id="ENSGT00940000158232"/>
<evidence type="ECO:0000256" key="14">
    <source>
        <dbReference type="ARBA" id="ARBA00022840"/>
    </source>
</evidence>
<dbReference type="InterPro" id="IPR017441">
    <property type="entry name" value="Protein_kinase_ATP_BS"/>
</dbReference>
<reference evidence="36" key="2">
    <citation type="submission" date="2025-08" db="UniProtKB">
        <authorList>
            <consortium name="Ensembl"/>
        </authorList>
    </citation>
    <scope>IDENTIFICATION</scope>
</reference>
<dbReference type="GO" id="GO:0005769">
    <property type="term" value="C:early endosome"/>
    <property type="evidence" value="ECO:0007669"/>
    <property type="project" value="UniProtKB-SubCell"/>
</dbReference>
<gene>
    <name evidence="36" type="primary">ERBB2</name>
</gene>
<reference evidence="36 37" key="1">
    <citation type="submission" date="2020-06" db="EMBL/GenBank/DDBJ databases">
        <authorList>
            <consortium name="Wellcome Sanger Institute Data Sharing"/>
        </authorList>
    </citation>
    <scope>NUCLEOTIDE SEQUENCE [LARGE SCALE GENOMIC DNA]</scope>
</reference>
<keyword evidence="10 34" id="KW-0732">Signal</keyword>
<comment type="subcellular location">
    <subcellularLocation>
        <location evidence="2">Cell projection</location>
        <location evidence="2">Ruffle membrane</location>
        <topology evidence="2">Single-pass type I membrane protein</topology>
    </subcellularLocation>
    <subcellularLocation>
        <location evidence="4">Cytoplasm</location>
        <location evidence="4">Perinuclear region</location>
    </subcellularLocation>
    <subcellularLocation>
        <location evidence="3">Early endosome</location>
    </subcellularLocation>
    <subcellularLocation>
        <location evidence="1">Nucleus</location>
    </subcellularLocation>
</comment>
<dbReference type="PANTHER" id="PTHR24416">
    <property type="entry name" value="TYROSINE-PROTEIN KINASE RECEPTOR"/>
    <property type="match status" value="1"/>
</dbReference>
<evidence type="ECO:0000313" key="36">
    <source>
        <dbReference type="Ensembl" id="ENSDCDP00010010204.1"/>
    </source>
</evidence>